<dbReference type="Pfam" id="PF03883">
    <property type="entry name" value="H2O2_YaaD"/>
    <property type="match status" value="1"/>
</dbReference>
<dbReference type="InterPro" id="IPR005583">
    <property type="entry name" value="YaaA"/>
</dbReference>
<organism evidence="2 3">
    <name type="scientific">Cylindrotheca closterium</name>
    <dbReference type="NCBI Taxonomy" id="2856"/>
    <lineage>
        <taxon>Eukaryota</taxon>
        <taxon>Sar</taxon>
        <taxon>Stramenopiles</taxon>
        <taxon>Ochrophyta</taxon>
        <taxon>Bacillariophyta</taxon>
        <taxon>Bacillariophyceae</taxon>
        <taxon>Bacillariophycidae</taxon>
        <taxon>Bacillariales</taxon>
        <taxon>Bacillariaceae</taxon>
        <taxon>Cylindrotheca</taxon>
    </lineage>
</organism>
<protein>
    <submittedName>
        <fullName evidence="2">Uncharacterized protein</fullName>
    </submittedName>
</protein>
<dbReference type="EMBL" id="CAKOGP040001113">
    <property type="protein sequence ID" value="CAJ1943589.1"/>
    <property type="molecule type" value="Genomic_DNA"/>
</dbReference>
<dbReference type="PANTHER" id="PTHR30283">
    <property type="entry name" value="PEROXIDE STRESS RESPONSE PROTEIN YAAA"/>
    <property type="match status" value="1"/>
</dbReference>
<feature type="region of interest" description="Disordered" evidence="1">
    <location>
        <begin position="270"/>
        <end position="299"/>
    </location>
</feature>
<reference evidence="2" key="1">
    <citation type="submission" date="2023-08" db="EMBL/GenBank/DDBJ databases">
        <authorList>
            <person name="Audoor S."/>
            <person name="Bilcke G."/>
        </authorList>
    </citation>
    <scope>NUCLEOTIDE SEQUENCE</scope>
</reference>
<evidence type="ECO:0000313" key="2">
    <source>
        <dbReference type="EMBL" id="CAJ1943589.1"/>
    </source>
</evidence>
<evidence type="ECO:0000313" key="3">
    <source>
        <dbReference type="Proteomes" id="UP001295423"/>
    </source>
</evidence>
<evidence type="ECO:0000256" key="1">
    <source>
        <dbReference type="SAM" id="MobiDB-lite"/>
    </source>
</evidence>
<dbReference type="PANTHER" id="PTHR30283:SF4">
    <property type="entry name" value="PEROXIDE STRESS RESISTANCE PROTEIN YAAA"/>
    <property type="match status" value="1"/>
</dbReference>
<accession>A0AAD2FJL2</accession>
<dbReference type="AlphaFoldDB" id="A0AAD2FJL2"/>
<dbReference type="HAMAP" id="MF_00652">
    <property type="entry name" value="UPF0246"/>
    <property type="match status" value="1"/>
</dbReference>
<dbReference type="GO" id="GO:0033194">
    <property type="term" value="P:response to hydroperoxide"/>
    <property type="evidence" value="ECO:0007669"/>
    <property type="project" value="TreeGrafter"/>
</dbReference>
<feature type="region of interest" description="Disordered" evidence="1">
    <location>
        <begin position="312"/>
        <end position="454"/>
    </location>
</feature>
<keyword evidence="3" id="KW-1185">Reference proteome</keyword>
<sequence length="454" mass="49665">MKFLCLLSPTKALAEKSCKEFTSSSSSSSKIAALSKPRSILLERAKELKQSEIKSMMKLSDTLAKLNYDRYQNFEDQPKYPAGWLFDGPSFQKLNLHDFSDDELDRLDSSLCILSGFYGLLRPKDPMQPYRLEMGTKLAVDGSKNLYEFWKQHGLTKQVAELAAAAATDGSNNERRCILNCASQEYSKVLDFRQLQEEESLQVVDVVFQAANGGRMASVYAKQARGMFVRYIAKANPTSLEALQCFTGDGHYVFASQSDDNNTLVFERHASPQSEGDDALWNGGGVIGTKPTKTKAATKKTTAAILNSMSGTGTAASKKDVKPNTTKSATTKTAPAAKKKATSGAAASKKDSKPTTAKSATKKRTPAAKKKATSGATAAKKDTKPKKTASTATARKRKGTDQPPPPQEDKPKGTDQKPLQQEEQEPSKRARRRRLVEISTSVVEEMAKKNPFDY</sequence>
<dbReference type="Proteomes" id="UP001295423">
    <property type="component" value="Unassembled WGS sequence"/>
</dbReference>
<feature type="compositionally biased region" description="Basic and acidic residues" evidence="1">
    <location>
        <begin position="445"/>
        <end position="454"/>
    </location>
</feature>
<dbReference type="GO" id="GO:0005829">
    <property type="term" value="C:cytosol"/>
    <property type="evidence" value="ECO:0007669"/>
    <property type="project" value="TreeGrafter"/>
</dbReference>
<feature type="compositionally biased region" description="Low complexity" evidence="1">
    <location>
        <begin position="325"/>
        <end position="347"/>
    </location>
</feature>
<comment type="caution">
    <text evidence="2">The sequence shown here is derived from an EMBL/GenBank/DDBJ whole genome shotgun (WGS) entry which is preliminary data.</text>
</comment>
<proteinExistence type="inferred from homology"/>
<feature type="compositionally biased region" description="Basic residues" evidence="1">
    <location>
        <begin position="360"/>
        <end position="372"/>
    </location>
</feature>
<gene>
    <name evidence="2" type="ORF">CYCCA115_LOCUS8517</name>
</gene>
<name>A0AAD2FJL2_9STRA</name>